<dbReference type="GO" id="GO:0001522">
    <property type="term" value="P:pseudouridine synthesis"/>
    <property type="evidence" value="ECO:0007669"/>
    <property type="project" value="InterPro"/>
</dbReference>
<dbReference type="InterPro" id="IPR020103">
    <property type="entry name" value="PsdUridine_synth_cat_dom_sf"/>
</dbReference>
<proteinExistence type="predicted"/>
<dbReference type="SUPFAM" id="SSF55120">
    <property type="entry name" value="Pseudouridine synthase"/>
    <property type="match status" value="1"/>
</dbReference>
<dbReference type="GO" id="GO:0005829">
    <property type="term" value="C:cytosol"/>
    <property type="evidence" value="ECO:0007669"/>
    <property type="project" value="TreeGrafter"/>
</dbReference>
<dbReference type="InterPro" id="IPR050170">
    <property type="entry name" value="TruD_pseudoU_synthase"/>
</dbReference>
<dbReference type="InterPro" id="IPR043165">
    <property type="entry name" value="TruD_insert_sf"/>
</dbReference>
<organism evidence="1">
    <name type="scientific">mine drainage metagenome</name>
    <dbReference type="NCBI Taxonomy" id="410659"/>
    <lineage>
        <taxon>unclassified sequences</taxon>
        <taxon>metagenomes</taxon>
        <taxon>ecological metagenomes</taxon>
    </lineage>
</organism>
<sequence>MQTKGVPNYFGVQRFGRGGDNIAAARRMFAGRRVPRAQLFNAVLARRVERANWNRALDGELWALSGSRAWFGPEPFDALLEQRLAAFDIAPSDPLWGRGPCPAGTACAQLEHAAIAEYPDIAGGLDAAGLEHARRALRLDLRGMSWHWHGDAALELGFTLPAG</sequence>
<dbReference type="Gene3D" id="3.30.2340.10">
    <property type="entry name" value="TruD, insertion domain"/>
    <property type="match status" value="1"/>
</dbReference>
<feature type="non-terminal residue" evidence="1">
    <location>
        <position position="163"/>
    </location>
</feature>
<gene>
    <name evidence="1" type="ORF">B2A_04385</name>
</gene>
<name>T1APD8_9ZZZZ</name>
<reference evidence="1" key="1">
    <citation type="submission" date="2013-08" db="EMBL/GenBank/DDBJ databases">
        <authorList>
            <person name="Mendez C."/>
            <person name="Richter M."/>
            <person name="Ferrer M."/>
            <person name="Sanchez J."/>
        </authorList>
    </citation>
    <scope>NUCLEOTIDE SEQUENCE</scope>
</reference>
<dbReference type="AlphaFoldDB" id="T1APD8"/>
<dbReference type="GO" id="GO:0003723">
    <property type="term" value="F:RNA binding"/>
    <property type="evidence" value="ECO:0007669"/>
    <property type="project" value="InterPro"/>
</dbReference>
<dbReference type="PANTHER" id="PTHR47811">
    <property type="entry name" value="TRNA PSEUDOURIDINE SYNTHASE D"/>
    <property type="match status" value="1"/>
</dbReference>
<reference evidence="1" key="2">
    <citation type="journal article" date="2014" name="ISME J.">
        <title>Microbial stratification in low pH oxic and suboxic macroscopic growths along an acid mine drainage.</title>
        <authorList>
            <person name="Mendez-Garcia C."/>
            <person name="Mesa V."/>
            <person name="Sprenger R.R."/>
            <person name="Richter M."/>
            <person name="Diez M.S."/>
            <person name="Solano J."/>
            <person name="Bargiela R."/>
            <person name="Golyshina O.V."/>
            <person name="Manteca A."/>
            <person name="Ramos J.L."/>
            <person name="Gallego J.R."/>
            <person name="Llorente I."/>
            <person name="Martins Dos Santos V.A."/>
            <person name="Jensen O.N."/>
            <person name="Pelaez A.I."/>
            <person name="Sanchez J."/>
            <person name="Ferrer M."/>
        </authorList>
    </citation>
    <scope>NUCLEOTIDE SEQUENCE</scope>
</reference>
<accession>T1APD8</accession>
<protein>
    <submittedName>
        <fullName evidence="1">tRNA pseudouridine synthase D TruD</fullName>
    </submittedName>
</protein>
<dbReference type="PANTHER" id="PTHR47811:SF1">
    <property type="entry name" value="TRNA PSEUDOURIDINE SYNTHASE D"/>
    <property type="match status" value="1"/>
</dbReference>
<comment type="caution">
    <text evidence="1">The sequence shown here is derived from an EMBL/GenBank/DDBJ whole genome shotgun (WGS) entry which is preliminary data.</text>
</comment>
<evidence type="ECO:0000313" key="1">
    <source>
        <dbReference type="EMBL" id="EQD58373.1"/>
    </source>
</evidence>
<dbReference type="EMBL" id="AUZZ01002940">
    <property type="protein sequence ID" value="EQD58373.1"/>
    <property type="molecule type" value="Genomic_DNA"/>
</dbReference>
<dbReference type="GO" id="GO:0009982">
    <property type="term" value="F:pseudouridine synthase activity"/>
    <property type="evidence" value="ECO:0007669"/>
    <property type="project" value="InterPro"/>
</dbReference>